<evidence type="ECO:0000259" key="11">
    <source>
        <dbReference type="PROSITE" id="PS50893"/>
    </source>
</evidence>
<dbReference type="InterPro" id="IPR039421">
    <property type="entry name" value="Type_1_exporter"/>
</dbReference>
<evidence type="ECO:0000313" key="13">
    <source>
        <dbReference type="EMBL" id="GGI05336.1"/>
    </source>
</evidence>
<evidence type="ECO:0000256" key="2">
    <source>
        <dbReference type="ARBA" id="ARBA00022448"/>
    </source>
</evidence>
<dbReference type="FunFam" id="3.40.50.300:FF:000221">
    <property type="entry name" value="Multidrug ABC transporter ATP-binding protein"/>
    <property type="match status" value="1"/>
</dbReference>
<evidence type="ECO:0000256" key="7">
    <source>
        <dbReference type="ARBA" id="ARBA00022989"/>
    </source>
</evidence>
<dbReference type="InterPro" id="IPR027417">
    <property type="entry name" value="P-loop_NTPase"/>
</dbReference>
<keyword evidence="3" id="KW-1003">Cell membrane</keyword>
<dbReference type="GO" id="GO:0005524">
    <property type="term" value="F:ATP binding"/>
    <property type="evidence" value="ECO:0007669"/>
    <property type="project" value="UniProtKB-KW"/>
</dbReference>
<dbReference type="Gene3D" id="3.40.50.300">
    <property type="entry name" value="P-loop containing nucleotide triphosphate hydrolases"/>
    <property type="match status" value="1"/>
</dbReference>
<feature type="transmembrane region" description="Helical" evidence="10">
    <location>
        <begin position="271"/>
        <end position="288"/>
    </location>
</feature>
<keyword evidence="8 10" id="KW-0472">Membrane</keyword>
<comment type="similarity">
    <text evidence="9">Belongs to the ABC transporter superfamily. Siderophore-Fe(3+) uptake transporter (SIUT) (TC 3.A.1.21) family.</text>
</comment>
<dbReference type="InterPro" id="IPR036640">
    <property type="entry name" value="ABC1_TM_sf"/>
</dbReference>
<dbReference type="InterPro" id="IPR011527">
    <property type="entry name" value="ABC1_TM_dom"/>
</dbReference>
<dbReference type="AlphaFoldDB" id="A0A8J3A753"/>
<dbReference type="SUPFAM" id="SSF52540">
    <property type="entry name" value="P-loop containing nucleoside triphosphate hydrolases"/>
    <property type="match status" value="1"/>
</dbReference>
<dbReference type="PANTHER" id="PTHR24221">
    <property type="entry name" value="ATP-BINDING CASSETTE SUB-FAMILY B"/>
    <property type="match status" value="1"/>
</dbReference>
<feature type="transmembrane region" description="Helical" evidence="10">
    <location>
        <begin position="79"/>
        <end position="97"/>
    </location>
</feature>
<evidence type="ECO:0000256" key="10">
    <source>
        <dbReference type="SAM" id="Phobius"/>
    </source>
</evidence>
<organism evidence="13 14">
    <name type="scientific">Egicoccus halophilus</name>
    <dbReference type="NCBI Taxonomy" id="1670830"/>
    <lineage>
        <taxon>Bacteria</taxon>
        <taxon>Bacillati</taxon>
        <taxon>Actinomycetota</taxon>
        <taxon>Nitriliruptoria</taxon>
        <taxon>Egicoccales</taxon>
        <taxon>Egicoccaceae</taxon>
        <taxon>Egicoccus</taxon>
    </lineage>
</organism>
<evidence type="ECO:0000256" key="9">
    <source>
        <dbReference type="ARBA" id="ARBA00023455"/>
    </source>
</evidence>
<dbReference type="InterPro" id="IPR017871">
    <property type="entry name" value="ABC_transporter-like_CS"/>
</dbReference>
<dbReference type="InterPro" id="IPR003593">
    <property type="entry name" value="AAA+_ATPase"/>
</dbReference>
<feature type="transmembrane region" description="Helical" evidence="10">
    <location>
        <begin position="155"/>
        <end position="179"/>
    </location>
</feature>
<dbReference type="PANTHER" id="PTHR24221:SF654">
    <property type="entry name" value="ATP-BINDING CASSETTE SUB-FAMILY B MEMBER 6"/>
    <property type="match status" value="1"/>
</dbReference>
<dbReference type="GO" id="GO:0005886">
    <property type="term" value="C:plasma membrane"/>
    <property type="evidence" value="ECO:0007669"/>
    <property type="project" value="UniProtKB-SubCell"/>
</dbReference>
<evidence type="ECO:0000256" key="5">
    <source>
        <dbReference type="ARBA" id="ARBA00022741"/>
    </source>
</evidence>
<evidence type="ECO:0000256" key="8">
    <source>
        <dbReference type="ARBA" id="ARBA00023136"/>
    </source>
</evidence>
<keyword evidence="6 13" id="KW-0067">ATP-binding</keyword>
<dbReference type="SUPFAM" id="SSF90123">
    <property type="entry name" value="ABC transporter transmembrane region"/>
    <property type="match status" value="1"/>
</dbReference>
<accession>A0A8J3A753</accession>
<reference evidence="13" key="1">
    <citation type="journal article" date="2014" name="Int. J. Syst. Evol. Microbiol.">
        <title>Complete genome sequence of Corynebacterium casei LMG S-19264T (=DSM 44701T), isolated from a smear-ripened cheese.</title>
        <authorList>
            <consortium name="US DOE Joint Genome Institute (JGI-PGF)"/>
            <person name="Walter F."/>
            <person name="Albersmeier A."/>
            <person name="Kalinowski J."/>
            <person name="Ruckert C."/>
        </authorList>
    </citation>
    <scope>NUCLEOTIDE SEQUENCE</scope>
    <source>
        <strain evidence="13">CGMCC 1.14988</strain>
    </source>
</reference>
<evidence type="ECO:0000256" key="1">
    <source>
        <dbReference type="ARBA" id="ARBA00004429"/>
    </source>
</evidence>
<dbReference type="InterPro" id="IPR003439">
    <property type="entry name" value="ABC_transporter-like_ATP-bd"/>
</dbReference>
<dbReference type="GO" id="GO:0034040">
    <property type="term" value="F:ATPase-coupled lipid transmembrane transporter activity"/>
    <property type="evidence" value="ECO:0007669"/>
    <property type="project" value="TreeGrafter"/>
</dbReference>
<keyword evidence="5" id="KW-0547">Nucleotide-binding</keyword>
<evidence type="ECO:0000259" key="12">
    <source>
        <dbReference type="PROSITE" id="PS50929"/>
    </source>
</evidence>
<dbReference type="EMBL" id="BMHA01000004">
    <property type="protein sequence ID" value="GGI05336.1"/>
    <property type="molecule type" value="Genomic_DNA"/>
</dbReference>
<keyword evidence="14" id="KW-1185">Reference proteome</keyword>
<dbReference type="PROSITE" id="PS00211">
    <property type="entry name" value="ABC_TRANSPORTER_1"/>
    <property type="match status" value="1"/>
</dbReference>
<dbReference type="PROSITE" id="PS50929">
    <property type="entry name" value="ABC_TM1F"/>
    <property type="match status" value="1"/>
</dbReference>
<evidence type="ECO:0000256" key="3">
    <source>
        <dbReference type="ARBA" id="ARBA00022475"/>
    </source>
</evidence>
<keyword evidence="4 10" id="KW-0812">Transmembrane</keyword>
<evidence type="ECO:0000256" key="4">
    <source>
        <dbReference type="ARBA" id="ARBA00022692"/>
    </source>
</evidence>
<dbReference type="Gene3D" id="1.20.1560.10">
    <property type="entry name" value="ABC transporter type 1, transmembrane domain"/>
    <property type="match status" value="1"/>
</dbReference>
<dbReference type="SMART" id="SM00382">
    <property type="entry name" value="AAA"/>
    <property type="match status" value="1"/>
</dbReference>
<evidence type="ECO:0000256" key="6">
    <source>
        <dbReference type="ARBA" id="ARBA00022840"/>
    </source>
</evidence>
<dbReference type="Pfam" id="PF00664">
    <property type="entry name" value="ABC_membrane"/>
    <property type="match status" value="1"/>
</dbReference>
<gene>
    <name evidence="13" type="ORF">GCM10011354_13590</name>
</gene>
<comment type="caution">
    <text evidence="13">The sequence shown here is derived from an EMBL/GenBank/DDBJ whole genome shotgun (WGS) entry which is preliminary data.</text>
</comment>
<dbReference type="PROSITE" id="PS50893">
    <property type="entry name" value="ABC_TRANSPORTER_2"/>
    <property type="match status" value="1"/>
</dbReference>
<proteinExistence type="inferred from homology"/>
<reference evidence="13" key="2">
    <citation type="submission" date="2020-09" db="EMBL/GenBank/DDBJ databases">
        <authorList>
            <person name="Sun Q."/>
            <person name="Zhou Y."/>
        </authorList>
    </citation>
    <scope>NUCLEOTIDE SEQUENCE</scope>
    <source>
        <strain evidence="13">CGMCC 1.14988</strain>
    </source>
</reference>
<dbReference type="GO" id="GO:0140359">
    <property type="term" value="F:ABC-type transporter activity"/>
    <property type="evidence" value="ECO:0007669"/>
    <property type="project" value="InterPro"/>
</dbReference>
<feature type="domain" description="ABC transmembrane type-1" evidence="12">
    <location>
        <begin position="27"/>
        <end position="325"/>
    </location>
</feature>
<feature type="transmembrane region" description="Helical" evidence="10">
    <location>
        <begin position="24"/>
        <end position="53"/>
    </location>
</feature>
<comment type="subcellular location">
    <subcellularLocation>
        <location evidence="1">Cell inner membrane</location>
        <topology evidence="1">Multi-pass membrane protein</topology>
    </subcellularLocation>
</comment>
<feature type="transmembrane region" description="Helical" evidence="10">
    <location>
        <begin position="185"/>
        <end position="202"/>
    </location>
</feature>
<dbReference type="GO" id="GO:0016887">
    <property type="term" value="F:ATP hydrolysis activity"/>
    <property type="evidence" value="ECO:0007669"/>
    <property type="project" value="InterPro"/>
</dbReference>
<feature type="domain" description="ABC transporter" evidence="11">
    <location>
        <begin position="361"/>
        <end position="597"/>
    </location>
</feature>
<dbReference type="Pfam" id="PF00005">
    <property type="entry name" value="ABC_tran"/>
    <property type="match status" value="1"/>
</dbReference>
<protein>
    <submittedName>
        <fullName evidence="13">ABC transporter ATP-binding protein</fullName>
    </submittedName>
</protein>
<evidence type="ECO:0000313" key="14">
    <source>
        <dbReference type="Proteomes" id="UP000650511"/>
    </source>
</evidence>
<sequence>MGSDVGQTLRQAFHLVGRGQSRRWLSLVVLAVIASGFEMLGAVLVYVLLALVVDPSGDVELPMLGDLRALFPRVAQERLLLWLVIAMAVFFVVRTAVQVGVTYVQQRVAHNAGARLSIRMVEGYLRWPYSWHLSRPSAELIRNGHQAVDQLISQVFLPVVRVTAEGFLTLGMLFVLLAIAPGATGMAVVVVGAAAALLLFVVQPRLKALGSRAHVASKDAYASLQQSLHGVRDIRILGRERHFSRVYARSRLQLARSHYLRSTLTELPHSIIELALIGFILLFFGLTLMRGTDAQSALSVLGLFAYAGLRLQPSLQRIISGLNNIRFSAAPLADLHADLQAIEGLERSAREPAPLPFDVGIELRGVAFRYATADRDALAGVDLTIRPGEQIGICGATGGGKTTLVDVIAGLLDPDAGQVLVDGRDVHRNSRAWQRNLGVVPQMVFLVDGTLRANIALGVADEDVDEVALDEAIELAQLREFVDSVPDGLETQVGERGVRVSGGQRQRIAIARALYRRPQVLIFDEGTSALDNMTEAALMNAIERLKGSHTIILIAHRLSTVEKCDRIVFMENGRVAGLGTYDDLRRDSRGFRALAGSH</sequence>
<keyword evidence="2" id="KW-0813">Transport</keyword>
<name>A0A8J3A753_9ACTN</name>
<keyword evidence="7 10" id="KW-1133">Transmembrane helix</keyword>
<dbReference type="Proteomes" id="UP000650511">
    <property type="component" value="Unassembled WGS sequence"/>
</dbReference>